<proteinExistence type="predicted"/>
<name>A0A1H3R551_9ACTN</name>
<sequence>MAMATGKTPAPRDRLLATAADLFYREGVTATGVERLCSVAGVSKRSMYQLFATKDALVAEALATSGPVTHASFLPDDTETRPRERILHVFRVLEDLAGQPEFAGCPFVNTASDLRDHTHPATAVARDFKQRLTDWFADEARTAGVADPDLLGRQLTVVFDGSAARNVVYGTGLEGLSVTTAAALLDAAGVA</sequence>
<dbReference type="PROSITE" id="PS50977">
    <property type="entry name" value="HTH_TETR_2"/>
    <property type="match status" value="1"/>
</dbReference>
<dbReference type="SUPFAM" id="SSF46689">
    <property type="entry name" value="Homeodomain-like"/>
    <property type="match status" value="1"/>
</dbReference>
<dbReference type="PRINTS" id="PR00455">
    <property type="entry name" value="HTHTETR"/>
</dbReference>
<reference evidence="7" key="1">
    <citation type="submission" date="2016-10" db="EMBL/GenBank/DDBJ databases">
        <authorList>
            <person name="Varghese N."/>
            <person name="Submissions S."/>
        </authorList>
    </citation>
    <scope>NUCLEOTIDE SEQUENCE [LARGE SCALE GENOMIC DNA]</scope>
    <source>
        <strain evidence="7">DSM 44718</strain>
    </source>
</reference>
<evidence type="ECO:0000256" key="4">
    <source>
        <dbReference type="PROSITE-ProRule" id="PRU00335"/>
    </source>
</evidence>
<evidence type="ECO:0000256" key="2">
    <source>
        <dbReference type="ARBA" id="ARBA00023125"/>
    </source>
</evidence>
<dbReference type="STRING" id="137265.SAMN05421684_3449"/>
<keyword evidence="1" id="KW-0805">Transcription regulation</keyword>
<dbReference type="AlphaFoldDB" id="A0A1H3R551"/>
<keyword evidence="7" id="KW-1185">Reference proteome</keyword>
<dbReference type="SUPFAM" id="SSF48498">
    <property type="entry name" value="Tetracyclin repressor-like, C-terminal domain"/>
    <property type="match status" value="1"/>
</dbReference>
<evidence type="ECO:0000256" key="3">
    <source>
        <dbReference type="ARBA" id="ARBA00023163"/>
    </source>
</evidence>
<evidence type="ECO:0000313" key="6">
    <source>
        <dbReference type="EMBL" id="SDZ20435.1"/>
    </source>
</evidence>
<dbReference type="InterPro" id="IPR001647">
    <property type="entry name" value="HTH_TetR"/>
</dbReference>
<dbReference type="Proteomes" id="UP000199632">
    <property type="component" value="Unassembled WGS sequence"/>
</dbReference>
<gene>
    <name evidence="6" type="ORF">SAMN05421684_3449</name>
</gene>
<dbReference type="PANTHER" id="PTHR47506:SF1">
    <property type="entry name" value="HTH-TYPE TRANSCRIPTIONAL REGULATOR YJDC"/>
    <property type="match status" value="1"/>
</dbReference>
<evidence type="ECO:0000256" key="1">
    <source>
        <dbReference type="ARBA" id="ARBA00023015"/>
    </source>
</evidence>
<keyword evidence="2 4" id="KW-0238">DNA-binding</keyword>
<evidence type="ECO:0000313" key="7">
    <source>
        <dbReference type="Proteomes" id="UP000199632"/>
    </source>
</evidence>
<feature type="DNA-binding region" description="H-T-H motif" evidence="4">
    <location>
        <begin position="32"/>
        <end position="51"/>
    </location>
</feature>
<dbReference type="Pfam" id="PF00440">
    <property type="entry name" value="TetR_N"/>
    <property type="match status" value="1"/>
</dbReference>
<organism evidence="6 7">
    <name type="scientific">Asanoa ishikariensis</name>
    <dbReference type="NCBI Taxonomy" id="137265"/>
    <lineage>
        <taxon>Bacteria</taxon>
        <taxon>Bacillati</taxon>
        <taxon>Actinomycetota</taxon>
        <taxon>Actinomycetes</taxon>
        <taxon>Micromonosporales</taxon>
        <taxon>Micromonosporaceae</taxon>
        <taxon>Asanoa</taxon>
    </lineage>
</organism>
<dbReference type="Gene3D" id="1.10.357.10">
    <property type="entry name" value="Tetracycline Repressor, domain 2"/>
    <property type="match status" value="1"/>
</dbReference>
<dbReference type="PANTHER" id="PTHR47506">
    <property type="entry name" value="TRANSCRIPTIONAL REGULATORY PROTEIN"/>
    <property type="match status" value="1"/>
</dbReference>
<evidence type="ECO:0000259" key="5">
    <source>
        <dbReference type="PROSITE" id="PS50977"/>
    </source>
</evidence>
<dbReference type="EMBL" id="FNQB01000002">
    <property type="protein sequence ID" value="SDZ20435.1"/>
    <property type="molecule type" value="Genomic_DNA"/>
</dbReference>
<accession>A0A1H3R551</accession>
<dbReference type="InterPro" id="IPR036271">
    <property type="entry name" value="Tet_transcr_reg_TetR-rel_C_sf"/>
</dbReference>
<keyword evidence="3" id="KW-0804">Transcription</keyword>
<dbReference type="GO" id="GO:0003677">
    <property type="term" value="F:DNA binding"/>
    <property type="evidence" value="ECO:0007669"/>
    <property type="project" value="UniProtKB-UniRule"/>
</dbReference>
<dbReference type="InterPro" id="IPR009057">
    <property type="entry name" value="Homeodomain-like_sf"/>
</dbReference>
<protein>
    <submittedName>
        <fullName evidence="6">Transcriptional regulator, TetR family</fullName>
    </submittedName>
</protein>
<feature type="domain" description="HTH tetR-type" evidence="5">
    <location>
        <begin position="9"/>
        <end position="69"/>
    </location>
</feature>